<evidence type="ECO:0000313" key="4">
    <source>
        <dbReference type="EMBL" id="KAH3877791.1"/>
    </source>
</evidence>
<dbReference type="GO" id="GO:0005737">
    <property type="term" value="C:cytoplasm"/>
    <property type="evidence" value="ECO:0007669"/>
    <property type="project" value="UniProtKB-SubCell"/>
</dbReference>
<dbReference type="OrthoDB" id="45365at2759"/>
<keyword evidence="2" id="KW-0963">Cytoplasm</keyword>
<dbReference type="PANTHER" id="PTHR45774:SF3">
    <property type="entry name" value="BTB (POZ) DOMAIN-CONTAINING 2B-RELATED"/>
    <property type="match status" value="1"/>
</dbReference>
<dbReference type="InterPro" id="IPR011333">
    <property type="entry name" value="SKP1/BTB/POZ_sf"/>
</dbReference>
<dbReference type="Gene3D" id="3.30.710.10">
    <property type="entry name" value="Potassium Channel Kv1.1, Chain A"/>
    <property type="match status" value="1"/>
</dbReference>
<dbReference type="EMBL" id="JAIWYP010000001">
    <property type="protein sequence ID" value="KAH3877791.1"/>
    <property type="molecule type" value="Genomic_DNA"/>
</dbReference>
<reference evidence="4" key="1">
    <citation type="journal article" date="2019" name="bioRxiv">
        <title>The Genome of the Zebra Mussel, Dreissena polymorpha: A Resource for Invasive Species Research.</title>
        <authorList>
            <person name="McCartney M.A."/>
            <person name="Auch B."/>
            <person name="Kono T."/>
            <person name="Mallez S."/>
            <person name="Zhang Y."/>
            <person name="Obille A."/>
            <person name="Becker A."/>
            <person name="Abrahante J.E."/>
            <person name="Garbe J."/>
            <person name="Badalamenti J.P."/>
            <person name="Herman A."/>
            <person name="Mangelson H."/>
            <person name="Liachko I."/>
            <person name="Sullivan S."/>
            <person name="Sone E.D."/>
            <person name="Koren S."/>
            <person name="Silverstein K.A.T."/>
            <person name="Beckman K.B."/>
            <person name="Gohl D.M."/>
        </authorList>
    </citation>
    <scope>NUCLEOTIDE SEQUENCE</scope>
    <source>
        <strain evidence="4">Duluth1</strain>
        <tissue evidence="4">Whole animal</tissue>
    </source>
</reference>
<dbReference type="InterPro" id="IPR000210">
    <property type="entry name" value="BTB/POZ_dom"/>
</dbReference>
<dbReference type="SUPFAM" id="SSF54695">
    <property type="entry name" value="POZ domain"/>
    <property type="match status" value="1"/>
</dbReference>
<evidence type="ECO:0000313" key="5">
    <source>
        <dbReference type="Proteomes" id="UP000828390"/>
    </source>
</evidence>
<dbReference type="AlphaFoldDB" id="A0A9D4MK78"/>
<dbReference type="InterPro" id="IPR038648">
    <property type="entry name" value="PHR_sf"/>
</dbReference>
<proteinExistence type="predicted"/>
<sequence length="474" mass="54627">MATLKKLHEDWQADRNTQDAMWHMFEHQVNCDVFFEVGSDQERIGAHSAVLMARSMVWFRELAGEVPTREIILFEVEPEEFNCFLRYLYTGRLQTDGISVDNLLKLAEKYCVRECVKLLVTKQLETMDPETFCPFVRKNEHHMTDLMRFKCFEYVFSHPFQVFHSASFPYLPYSFLKALLGNEYLVIDEDVLCTAVLLWASQECRSQKMEENGKNQRLVLQDALYLIRFPLLSQDYFTENISESQLLSDKEELQLYRYLMNKNKSDGFPFNINKRKAPITPFQFIVEEANPRPSSGLHVSESRPILTTVESVHEGSVLRFKERGSGWGYRLDRKDAVAFEVNKDIILTDVYIYGNCKENGKMEVSVSLQRDTQSEPLSISMVQLQCELSHATGRYEVGIENDVGSYGIKITAGVVYHIVVEIKGTNSYYGKHGIKEVISDGITFSFKNSYLSTNNTNVDMGQIAGLKFHILPKE</sequence>
<evidence type="ECO:0000259" key="3">
    <source>
        <dbReference type="PROSITE" id="PS50097"/>
    </source>
</evidence>
<accession>A0A9D4MK78</accession>
<dbReference type="SMART" id="SM00225">
    <property type="entry name" value="BTB"/>
    <property type="match status" value="1"/>
</dbReference>
<dbReference type="CDD" id="cd18186">
    <property type="entry name" value="BTB_POZ_ZBTB_KLHL-like"/>
    <property type="match status" value="1"/>
</dbReference>
<organism evidence="4 5">
    <name type="scientific">Dreissena polymorpha</name>
    <name type="common">Zebra mussel</name>
    <name type="synonym">Mytilus polymorpha</name>
    <dbReference type="NCBI Taxonomy" id="45954"/>
    <lineage>
        <taxon>Eukaryota</taxon>
        <taxon>Metazoa</taxon>
        <taxon>Spiralia</taxon>
        <taxon>Lophotrochozoa</taxon>
        <taxon>Mollusca</taxon>
        <taxon>Bivalvia</taxon>
        <taxon>Autobranchia</taxon>
        <taxon>Heteroconchia</taxon>
        <taxon>Euheterodonta</taxon>
        <taxon>Imparidentia</taxon>
        <taxon>Neoheterodontei</taxon>
        <taxon>Myida</taxon>
        <taxon>Dreissenoidea</taxon>
        <taxon>Dreissenidae</taxon>
        <taxon>Dreissena</taxon>
    </lineage>
</organism>
<protein>
    <recommendedName>
        <fullName evidence="3">BTB domain-containing protein</fullName>
    </recommendedName>
</protein>
<dbReference type="InterPro" id="IPR011705">
    <property type="entry name" value="BACK"/>
</dbReference>
<dbReference type="PANTHER" id="PTHR45774">
    <property type="entry name" value="BTB/POZ DOMAIN-CONTAINING"/>
    <property type="match status" value="1"/>
</dbReference>
<dbReference type="Pfam" id="PF00651">
    <property type="entry name" value="BTB"/>
    <property type="match status" value="1"/>
</dbReference>
<gene>
    <name evidence="4" type="ORF">DPMN_001669</name>
</gene>
<name>A0A9D4MK78_DREPO</name>
<evidence type="ECO:0000256" key="1">
    <source>
        <dbReference type="ARBA" id="ARBA00004496"/>
    </source>
</evidence>
<dbReference type="Gene3D" id="1.25.40.420">
    <property type="match status" value="1"/>
</dbReference>
<dbReference type="Proteomes" id="UP000828390">
    <property type="component" value="Unassembled WGS sequence"/>
</dbReference>
<feature type="domain" description="BTB" evidence="3">
    <location>
        <begin position="31"/>
        <end position="97"/>
    </location>
</feature>
<keyword evidence="5" id="KW-1185">Reference proteome</keyword>
<dbReference type="SMART" id="SM00875">
    <property type="entry name" value="BACK"/>
    <property type="match status" value="1"/>
</dbReference>
<dbReference type="PROSITE" id="PS50097">
    <property type="entry name" value="BTB"/>
    <property type="match status" value="1"/>
</dbReference>
<dbReference type="Gene3D" id="2.60.120.820">
    <property type="entry name" value="PHR domain"/>
    <property type="match status" value="1"/>
</dbReference>
<dbReference type="InterPro" id="IPR012983">
    <property type="entry name" value="PHR"/>
</dbReference>
<comment type="caution">
    <text evidence="4">The sequence shown here is derived from an EMBL/GenBank/DDBJ whole genome shotgun (WGS) entry which is preliminary data.</text>
</comment>
<evidence type="ECO:0000256" key="2">
    <source>
        <dbReference type="ARBA" id="ARBA00022490"/>
    </source>
</evidence>
<dbReference type="Pfam" id="PF07707">
    <property type="entry name" value="BACK"/>
    <property type="match status" value="1"/>
</dbReference>
<comment type="subcellular location">
    <subcellularLocation>
        <location evidence="1">Cytoplasm</location>
    </subcellularLocation>
</comment>
<dbReference type="Pfam" id="PF08005">
    <property type="entry name" value="PHR"/>
    <property type="match status" value="1"/>
</dbReference>
<reference evidence="4" key="2">
    <citation type="submission" date="2020-11" db="EMBL/GenBank/DDBJ databases">
        <authorList>
            <person name="McCartney M.A."/>
            <person name="Auch B."/>
            <person name="Kono T."/>
            <person name="Mallez S."/>
            <person name="Becker A."/>
            <person name="Gohl D.M."/>
            <person name="Silverstein K.A.T."/>
            <person name="Koren S."/>
            <person name="Bechman K.B."/>
            <person name="Herman A."/>
            <person name="Abrahante J.E."/>
            <person name="Garbe J."/>
        </authorList>
    </citation>
    <scope>NUCLEOTIDE SEQUENCE</scope>
    <source>
        <strain evidence="4">Duluth1</strain>
        <tissue evidence="4">Whole animal</tissue>
    </source>
</reference>